<evidence type="ECO:0000256" key="3">
    <source>
        <dbReference type="ARBA" id="ARBA00022452"/>
    </source>
</evidence>
<dbReference type="AlphaFoldDB" id="A0A377J5B4"/>
<dbReference type="InterPro" id="IPR039426">
    <property type="entry name" value="TonB-dep_rcpt-like"/>
</dbReference>
<evidence type="ECO:0000256" key="5">
    <source>
        <dbReference type="ARBA" id="ARBA00023136"/>
    </source>
</evidence>
<dbReference type="Gene3D" id="2.170.130.10">
    <property type="entry name" value="TonB-dependent receptor, plug domain"/>
    <property type="match status" value="1"/>
</dbReference>
<keyword evidence="11" id="KW-0456">Lyase</keyword>
<gene>
    <name evidence="11" type="ORF">NCTC12410_00845</name>
</gene>
<dbReference type="InterPro" id="IPR012910">
    <property type="entry name" value="Plug_dom"/>
</dbReference>
<dbReference type="InterPro" id="IPR037066">
    <property type="entry name" value="Plug_dom_sf"/>
</dbReference>
<keyword evidence="9" id="KW-0732">Signal</keyword>
<dbReference type="OrthoDB" id="5332150at2"/>
<protein>
    <submittedName>
        <fullName evidence="11">Nitrilase/cyanide hydratase</fullName>
        <ecNumber evidence="11">4.2.1.-</ecNumber>
    </submittedName>
</protein>
<feature type="domain" description="TonB-dependent receptor plug" evidence="10">
    <location>
        <begin position="92"/>
        <end position="179"/>
    </location>
</feature>
<keyword evidence="6 7" id="KW-0998">Cell outer membrane</keyword>
<feature type="region of interest" description="Disordered" evidence="8">
    <location>
        <begin position="27"/>
        <end position="57"/>
    </location>
</feature>
<evidence type="ECO:0000256" key="9">
    <source>
        <dbReference type="SAM" id="SignalP"/>
    </source>
</evidence>
<dbReference type="PANTHER" id="PTHR30069">
    <property type="entry name" value="TONB-DEPENDENT OUTER MEMBRANE RECEPTOR"/>
    <property type="match status" value="1"/>
</dbReference>
<dbReference type="GO" id="GO:0044718">
    <property type="term" value="P:siderophore transmembrane transport"/>
    <property type="evidence" value="ECO:0007669"/>
    <property type="project" value="TreeGrafter"/>
</dbReference>
<dbReference type="PANTHER" id="PTHR30069:SF49">
    <property type="entry name" value="OUTER MEMBRANE PROTEIN C"/>
    <property type="match status" value="1"/>
</dbReference>
<dbReference type="GO" id="GO:0016829">
    <property type="term" value="F:lyase activity"/>
    <property type="evidence" value="ECO:0007669"/>
    <property type="project" value="UniProtKB-KW"/>
</dbReference>
<evidence type="ECO:0000256" key="1">
    <source>
        <dbReference type="ARBA" id="ARBA00004571"/>
    </source>
</evidence>
<keyword evidence="5 7" id="KW-0472">Membrane</keyword>
<dbReference type="InterPro" id="IPR036942">
    <property type="entry name" value="Beta-barrel_TonB_sf"/>
</dbReference>
<feature type="chain" id="PRO_5017068991" evidence="9">
    <location>
        <begin position="24"/>
        <end position="697"/>
    </location>
</feature>
<evidence type="ECO:0000313" key="11">
    <source>
        <dbReference type="EMBL" id="STO97026.1"/>
    </source>
</evidence>
<keyword evidence="4 7" id="KW-0812">Transmembrane</keyword>
<feature type="compositionally biased region" description="Basic and acidic residues" evidence="8">
    <location>
        <begin position="48"/>
        <end position="57"/>
    </location>
</feature>
<comment type="subcellular location">
    <subcellularLocation>
        <location evidence="1 7">Cell outer membrane</location>
        <topology evidence="1 7">Multi-pass membrane protein</topology>
    </subcellularLocation>
</comment>
<proteinExistence type="inferred from homology"/>
<organism evidence="11 12">
    <name type="scientific">Helicobacter canis</name>
    <dbReference type="NCBI Taxonomy" id="29419"/>
    <lineage>
        <taxon>Bacteria</taxon>
        <taxon>Pseudomonadati</taxon>
        <taxon>Campylobacterota</taxon>
        <taxon>Epsilonproteobacteria</taxon>
        <taxon>Campylobacterales</taxon>
        <taxon>Helicobacteraceae</taxon>
        <taxon>Helicobacter</taxon>
    </lineage>
</organism>
<dbReference type="SUPFAM" id="SSF56935">
    <property type="entry name" value="Porins"/>
    <property type="match status" value="1"/>
</dbReference>
<dbReference type="EMBL" id="UGHV01000001">
    <property type="protein sequence ID" value="STO97026.1"/>
    <property type="molecule type" value="Genomic_DNA"/>
</dbReference>
<evidence type="ECO:0000313" key="12">
    <source>
        <dbReference type="Proteomes" id="UP000254841"/>
    </source>
</evidence>
<dbReference type="EC" id="4.2.1.-" evidence="11"/>
<sequence>MRSTMLFATSLATLLMVAVPLCADTRSKRDETKTETKTIVDSSGALDSTKELESSPSDKAERVYKLSPVYATAVRTPIQSTQTLEGKDALLHSGDIAKSLLYVPGFSTMRKGGLGSEVIFRSQGAGRVPISLDGSNLHGACGGRMDTTATYIFPENYHRILLIKGPQDVRFGALVSGGVVFMRDITALSANTLQADTSMLAGSFNRLDLHASALAGGKYGSLQAIASHYESGDYRTGSASSHKLGASTHTAYKRESASLIATFTPSKYTGIELDMDIGRGFSSYQDRSMDARTFDRLSFSLKAQHEFQNDIIKKLDLRASWHRVDHIMDNFSHRQVIDGVYKLNNPQRTNANARAELTLYPSQALTLYLGTSYAYDDHKMRSSGDVNSTAAANAILSASYKPNFHFNYASIFAQGSYAQLNSASSVYFGARYDYAQAYQASNAQVASDHLGSGFVRYQYQKDGFSYLVGLGSAQRSADFWERGKMGGMSLAPETNLQLDIAALYQVDSLYIQASVYSAYMWDYIALHYGTNTSAFNTNALLAGAELQAKYGLFDFLYMSGSLAYTYGQNLTTKSGLLAGAPLPQVAPLQAQVSLWLEYRGFLARADVFANAAQSRYAKDYGNVIGKDFGASLGFATLSIYGGYKRKNFSLLCGIENLTNTLYSYHLSKAGVMIDDLAPVSRIYEPGRSYYVKLTLGF</sequence>
<dbReference type="PROSITE" id="PS52016">
    <property type="entry name" value="TONB_DEPENDENT_REC_3"/>
    <property type="match status" value="1"/>
</dbReference>
<accession>A0A377J5B4</accession>
<keyword evidence="3 7" id="KW-1134">Transmembrane beta strand</keyword>
<keyword evidence="2 7" id="KW-0813">Transport</keyword>
<feature type="compositionally biased region" description="Basic and acidic residues" evidence="8">
    <location>
        <begin position="27"/>
        <end position="38"/>
    </location>
</feature>
<evidence type="ECO:0000256" key="8">
    <source>
        <dbReference type="SAM" id="MobiDB-lite"/>
    </source>
</evidence>
<name>A0A377J5B4_9HELI</name>
<dbReference type="Pfam" id="PF07715">
    <property type="entry name" value="Plug"/>
    <property type="match status" value="1"/>
</dbReference>
<reference evidence="11 12" key="1">
    <citation type="submission" date="2018-06" db="EMBL/GenBank/DDBJ databases">
        <authorList>
            <consortium name="Pathogen Informatics"/>
            <person name="Doyle S."/>
        </authorList>
    </citation>
    <scope>NUCLEOTIDE SEQUENCE [LARGE SCALE GENOMIC DNA]</scope>
    <source>
        <strain evidence="11 12">NCTC12410</strain>
    </source>
</reference>
<evidence type="ECO:0000256" key="4">
    <source>
        <dbReference type="ARBA" id="ARBA00022692"/>
    </source>
</evidence>
<evidence type="ECO:0000259" key="10">
    <source>
        <dbReference type="Pfam" id="PF07715"/>
    </source>
</evidence>
<feature type="signal peptide" evidence="9">
    <location>
        <begin position="1"/>
        <end position="23"/>
    </location>
</feature>
<dbReference type="GO" id="GO:0015344">
    <property type="term" value="F:siderophore uptake transmembrane transporter activity"/>
    <property type="evidence" value="ECO:0007669"/>
    <property type="project" value="TreeGrafter"/>
</dbReference>
<evidence type="ECO:0000256" key="7">
    <source>
        <dbReference type="PROSITE-ProRule" id="PRU01360"/>
    </source>
</evidence>
<comment type="similarity">
    <text evidence="7">Belongs to the TonB-dependent receptor family.</text>
</comment>
<dbReference type="Gene3D" id="2.40.170.20">
    <property type="entry name" value="TonB-dependent receptor, beta-barrel domain"/>
    <property type="match status" value="1"/>
</dbReference>
<dbReference type="GO" id="GO:0009279">
    <property type="term" value="C:cell outer membrane"/>
    <property type="evidence" value="ECO:0007669"/>
    <property type="project" value="UniProtKB-SubCell"/>
</dbReference>
<dbReference type="Proteomes" id="UP000254841">
    <property type="component" value="Unassembled WGS sequence"/>
</dbReference>
<evidence type="ECO:0000256" key="2">
    <source>
        <dbReference type="ARBA" id="ARBA00022448"/>
    </source>
</evidence>
<dbReference type="RefSeq" id="WP_115011304.1">
    <property type="nucleotide sequence ID" value="NZ_UGHV01000001.1"/>
</dbReference>
<evidence type="ECO:0000256" key="6">
    <source>
        <dbReference type="ARBA" id="ARBA00023237"/>
    </source>
</evidence>